<dbReference type="Proteomes" id="UP000247702">
    <property type="component" value="Unassembled WGS sequence"/>
</dbReference>
<evidence type="ECO:0000313" key="1">
    <source>
        <dbReference type="EMBL" id="GBB89476.1"/>
    </source>
</evidence>
<accession>A0A2Z6R9S1</accession>
<reference evidence="1 2" key="1">
    <citation type="submission" date="2017-11" db="EMBL/GenBank/DDBJ databases">
        <title>The genome of Rhizophagus clarus HR1 reveals common genetic basis of auxotrophy among arbuscular mycorrhizal fungi.</title>
        <authorList>
            <person name="Kobayashi Y."/>
        </authorList>
    </citation>
    <scope>NUCLEOTIDE SEQUENCE [LARGE SCALE GENOMIC DNA]</scope>
    <source>
        <strain evidence="1 2">HR1</strain>
    </source>
</reference>
<comment type="caution">
    <text evidence="1">The sequence shown here is derived from an EMBL/GenBank/DDBJ whole genome shotgun (WGS) entry which is preliminary data.</text>
</comment>
<keyword evidence="2" id="KW-1185">Reference proteome</keyword>
<sequence>MVSVSYDSESKSTSYETYGVFAIESFVPFYCNDPYKQVKMEENTMPSTPKFESACISPTRQRDVSVPEIRNLWND</sequence>
<name>A0A2Z6R9S1_9GLOM</name>
<evidence type="ECO:0000313" key="2">
    <source>
        <dbReference type="Proteomes" id="UP000247702"/>
    </source>
</evidence>
<proteinExistence type="predicted"/>
<dbReference type="EMBL" id="BEXD01000689">
    <property type="protein sequence ID" value="GBB89476.1"/>
    <property type="molecule type" value="Genomic_DNA"/>
</dbReference>
<organism evidence="1 2">
    <name type="scientific">Rhizophagus clarus</name>
    <dbReference type="NCBI Taxonomy" id="94130"/>
    <lineage>
        <taxon>Eukaryota</taxon>
        <taxon>Fungi</taxon>
        <taxon>Fungi incertae sedis</taxon>
        <taxon>Mucoromycota</taxon>
        <taxon>Glomeromycotina</taxon>
        <taxon>Glomeromycetes</taxon>
        <taxon>Glomerales</taxon>
        <taxon>Glomeraceae</taxon>
        <taxon>Rhizophagus</taxon>
    </lineage>
</organism>
<protein>
    <submittedName>
        <fullName evidence="1">Uncharacterized protein</fullName>
    </submittedName>
</protein>
<gene>
    <name evidence="1" type="ORF">RclHR1_16180002</name>
</gene>
<dbReference type="AlphaFoldDB" id="A0A2Z6R9S1"/>